<organism evidence="1 2">
    <name type="scientific">Pseudoalteromonas luteoviolacea NCIMB 1942</name>
    <dbReference type="NCBI Taxonomy" id="1365253"/>
    <lineage>
        <taxon>Bacteria</taxon>
        <taxon>Pseudomonadati</taxon>
        <taxon>Pseudomonadota</taxon>
        <taxon>Gammaproteobacteria</taxon>
        <taxon>Alteromonadales</taxon>
        <taxon>Pseudoalteromonadaceae</taxon>
        <taxon>Pseudoalteromonas</taxon>
    </lineage>
</organism>
<evidence type="ECO:0000313" key="2">
    <source>
        <dbReference type="Proteomes" id="UP000076587"/>
    </source>
</evidence>
<dbReference type="AlphaFoldDB" id="A0A167EMJ0"/>
<evidence type="ECO:0000313" key="1">
    <source>
        <dbReference type="EMBL" id="KZN50964.1"/>
    </source>
</evidence>
<gene>
    <name evidence="1" type="ORF">N482_06005</name>
</gene>
<name>A0A167EMJ0_9GAMM</name>
<dbReference type="Proteomes" id="UP000076587">
    <property type="component" value="Unassembled WGS sequence"/>
</dbReference>
<accession>A0A167EMJ0</accession>
<dbReference type="EMBL" id="AUXT01000113">
    <property type="protein sequence ID" value="KZN50964.1"/>
    <property type="molecule type" value="Genomic_DNA"/>
</dbReference>
<proteinExistence type="predicted"/>
<dbReference type="PATRIC" id="fig|1365253.3.peg.1424"/>
<protein>
    <submittedName>
        <fullName evidence="1">Uncharacterized protein</fullName>
    </submittedName>
</protein>
<reference evidence="1 2" key="1">
    <citation type="submission" date="2013-07" db="EMBL/GenBank/DDBJ databases">
        <title>Comparative Genomic and Metabolomic Analysis of Twelve Strains of Pseudoalteromonas luteoviolacea.</title>
        <authorList>
            <person name="Vynne N.G."/>
            <person name="Mansson M."/>
            <person name="Gram L."/>
        </authorList>
    </citation>
    <scope>NUCLEOTIDE SEQUENCE [LARGE SCALE GENOMIC DNA]</scope>
    <source>
        <strain evidence="1 2">NCIMB 1942</strain>
    </source>
</reference>
<comment type="caution">
    <text evidence="1">The sequence shown here is derived from an EMBL/GenBank/DDBJ whole genome shotgun (WGS) entry which is preliminary data.</text>
</comment>
<sequence length="95" mass="11224">MKWYWLSNTMFYRGFYSLGLLHKWANTGVERHWLIPLKKNVQYEAVRKLGQQDKLVKLSSNARARKLWPDLPNELVVLSVSKNTRQAVRCSYLNA</sequence>